<dbReference type="PANTHER" id="PTHR10272">
    <property type="entry name" value="PLATELET-ACTIVATING FACTOR ACETYLHYDROLASE"/>
    <property type="match status" value="1"/>
</dbReference>
<gene>
    <name evidence="6" type="ORF">GCM10010466_28090</name>
</gene>
<keyword evidence="7" id="KW-1185">Reference proteome</keyword>
<dbReference type="EMBL" id="BAAAUT010000020">
    <property type="protein sequence ID" value="GAA3135691.1"/>
    <property type="molecule type" value="Genomic_DNA"/>
</dbReference>
<evidence type="ECO:0000256" key="5">
    <source>
        <dbReference type="SAM" id="SignalP"/>
    </source>
</evidence>
<keyword evidence="5" id="KW-0732">Signal</keyword>
<protein>
    <submittedName>
        <fullName evidence="6">Uncharacterized protein</fullName>
    </submittedName>
</protein>
<sequence length="420" mass="44319">MIHMSRSTRSARSARPALRGALAAAVALLALAAPATALAAPGTAGTASAPPSPATAERPSPAPATAAGPSGAQDPAGALALPRPTGPHRVGTTALHLVDRSRPDPWAPEREVRELMVSIWYPARNPKGKRAPYMTVREAELLLKAQGVDVPGEVLSGTRTTAVAGAAPLGRRGSLPLVVLSPGFGMPRSSLTALAEDLASRGYVVAGVDHTHEAPVTFPDGRTAPCAACAAEDDPGFGEKSTRARAADVSFVLDRLTGEDPAWRHAGLIDRSRIGMAGHSIGGNSATHTMLTDPRVRAGVNMDGTFWIPIPEKGLARPFLLLGAEQEVKDPTWPRDWANMTGWRRWVTVKGAGHASFTDYAPLLADLLGDEKTFGTLPGARSLEITRTYVAAFFDLHLRGRAQPLLDRPSGRHPEVTLRR</sequence>
<accession>A0ABP6N4J5</accession>
<evidence type="ECO:0000256" key="4">
    <source>
        <dbReference type="SAM" id="MobiDB-lite"/>
    </source>
</evidence>
<proteinExistence type="predicted"/>
<evidence type="ECO:0000256" key="3">
    <source>
        <dbReference type="ARBA" id="ARBA00023098"/>
    </source>
</evidence>
<name>A0ABP6N4J5_9ACTN</name>
<feature type="region of interest" description="Disordered" evidence="4">
    <location>
        <begin position="41"/>
        <end position="102"/>
    </location>
</feature>
<feature type="signal peptide" evidence="5">
    <location>
        <begin position="1"/>
        <end position="39"/>
    </location>
</feature>
<evidence type="ECO:0000256" key="1">
    <source>
        <dbReference type="ARBA" id="ARBA00022801"/>
    </source>
</evidence>
<organism evidence="6 7">
    <name type="scientific">Planomonospora alba</name>
    <dbReference type="NCBI Taxonomy" id="161354"/>
    <lineage>
        <taxon>Bacteria</taxon>
        <taxon>Bacillati</taxon>
        <taxon>Actinomycetota</taxon>
        <taxon>Actinomycetes</taxon>
        <taxon>Streptosporangiales</taxon>
        <taxon>Streptosporangiaceae</taxon>
        <taxon>Planomonospora</taxon>
    </lineage>
</organism>
<dbReference type="Gene3D" id="3.40.50.1820">
    <property type="entry name" value="alpha/beta hydrolase"/>
    <property type="match status" value="1"/>
</dbReference>
<keyword evidence="1" id="KW-0378">Hydrolase</keyword>
<dbReference type="InterPro" id="IPR029058">
    <property type="entry name" value="AB_hydrolase_fold"/>
</dbReference>
<keyword evidence="2" id="KW-0442">Lipid degradation</keyword>
<reference evidence="7" key="1">
    <citation type="journal article" date="2019" name="Int. J. Syst. Evol. Microbiol.">
        <title>The Global Catalogue of Microorganisms (GCM) 10K type strain sequencing project: providing services to taxonomists for standard genome sequencing and annotation.</title>
        <authorList>
            <consortium name="The Broad Institute Genomics Platform"/>
            <consortium name="The Broad Institute Genome Sequencing Center for Infectious Disease"/>
            <person name="Wu L."/>
            <person name="Ma J."/>
        </authorList>
    </citation>
    <scope>NUCLEOTIDE SEQUENCE [LARGE SCALE GENOMIC DNA]</scope>
    <source>
        <strain evidence="7">JCM 9373</strain>
    </source>
</reference>
<dbReference type="SUPFAM" id="SSF53474">
    <property type="entry name" value="alpha/beta-Hydrolases"/>
    <property type="match status" value="1"/>
</dbReference>
<dbReference type="PANTHER" id="PTHR10272:SF0">
    <property type="entry name" value="PLATELET-ACTIVATING FACTOR ACETYLHYDROLASE"/>
    <property type="match status" value="1"/>
</dbReference>
<feature type="chain" id="PRO_5046453103" evidence="5">
    <location>
        <begin position="40"/>
        <end position="420"/>
    </location>
</feature>
<dbReference type="Proteomes" id="UP001500320">
    <property type="component" value="Unassembled WGS sequence"/>
</dbReference>
<evidence type="ECO:0000313" key="6">
    <source>
        <dbReference type="EMBL" id="GAA3135691.1"/>
    </source>
</evidence>
<dbReference type="Pfam" id="PF03403">
    <property type="entry name" value="PAF-AH_p_II"/>
    <property type="match status" value="2"/>
</dbReference>
<keyword evidence="3" id="KW-0443">Lipid metabolism</keyword>
<evidence type="ECO:0000256" key="2">
    <source>
        <dbReference type="ARBA" id="ARBA00022963"/>
    </source>
</evidence>
<evidence type="ECO:0000313" key="7">
    <source>
        <dbReference type="Proteomes" id="UP001500320"/>
    </source>
</evidence>
<feature type="compositionally biased region" description="Low complexity" evidence="4">
    <location>
        <begin position="41"/>
        <end position="72"/>
    </location>
</feature>
<comment type="caution">
    <text evidence="6">The sequence shown here is derived from an EMBL/GenBank/DDBJ whole genome shotgun (WGS) entry which is preliminary data.</text>
</comment>